<keyword evidence="8" id="KW-1185">Reference proteome</keyword>
<dbReference type="InterPro" id="IPR018490">
    <property type="entry name" value="cNMP-bd_dom_sf"/>
</dbReference>
<organism evidence="7 8">
    <name type="scientific">Paspalum notatum var. saurae</name>
    <dbReference type="NCBI Taxonomy" id="547442"/>
    <lineage>
        <taxon>Eukaryota</taxon>
        <taxon>Viridiplantae</taxon>
        <taxon>Streptophyta</taxon>
        <taxon>Embryophyta</taxon>
        <taxon>Tracheophyta</taxon>
        <taxon>Spermatophyta</taxon>
        <taxon>Magnoliopsida</taxon>
        <taxon>Liliopsida</taxon>
        <taxon>Poales</taxon>
        <taxon>Poaceae</taxon>
        <taxon>PACMAD clade</taxon>
        <taxon>Panicoideae</taxon>
        <taxon>Andropogonodae</taxon>
        <taxon>Paspaleae</taxon>
        <taxon>Paspalinae</taxon>
        <taxon>Paspalum</taxon>
    </lineage>
</organism>
<evidence type="ECO:0000256" key="5">
    <source>
        <dbReference type="ARBA" id="ARBA00023303"/>
    </source>
</evidence>
<gene>
    <name evidence="7" type="ORF">U9M48_044061</name>
</gene>
<evidence type="ECO:0000256" key="2">
    <source>
        <dbReference type="ARBA" id="ARBA00022826"/>
    </source>
</evidence>
<dbReference type="CDD" id="cd00038">
    <property type="entry name" value="CAP_ED"/>
    <property type="match status" value="1"/>
</dbReference>
<evidence type="ECO:0000313" key="7">
    <source>
        <dbReference type="EMBL" id="WVZ98653.1"/>
    </source>
</evidence>
<dbReference type="InterPro" id="IPR000595">
    <property type="entry name" value="cNMP-bd_dom"/>
</dbReference>
<keyword evidence="2" id="KW-0631">Potassium channel</keyword>
<evidence type="ECO:0000259" key="6">
    <source>
        <dbReference type="PROSITE" id="PS50042"/>
    </source>
</evidence>
<sequence length="143" mass="15951">MSKSICKGICEHLFLPVLKDVYLFKDASRETLLCLATKMKPEYILPREDVVVQNEAAEDVYVVVSDEVEVILFDGVAERVEATLHQVEIHGMKVEDLLGDNTGEHDDANVLTVVAMGNSSLLEDLLKHVATYKGYEDCELVLL</sequence>
<dbReference type="InterPro" id="IPR045319">
    <property type="entry name" value="KAT/AKT"/>
</dbReference>
<dbReference type="PANTHER" id="PTHR45743:SF21">
    <property type="entry name" value="POTASSIUM CHANNEL AKT2_3"/>
    <property type="match status" value="1"/>
</dbReference>
<protein>
    <recommendedName>
        <fullName evidence="6">Cyclic nucleotide-binding domain-containing protein</fullName>
    </recommendedName>
</protein>
<evidence type="ECO:0000313" key="8">
    <source>
        <dbReference type="Proteomes" id="UP001341281"/>
    </source>
</evidence>
<keyword evidence="3" id="KW-0813">Transport</keyword>
<accession>A0AAQ3XH39</accession>
<feature type="domain" description="Cyclic nucleotide-binding" evidence="6">
    <location>
        <begin position="23"/>
        <end position="91"/>
    </location>
</feature>
<dbReference type="InterPro" id="IPR014710">
    <property type="entry name" value="RmlC-like_jellyroll"/>
</dbReference>
<dbReference type="EMBL" id="CP144754">
    <property type="protein sequence ID" value="WVZ98653.1"/>
    <property type="molecule type" value="Genomic_DNA"/>
</dbReference>
<keyword evidence="5" id="KW-0407">Ion channel</keyword>
<keyword evidence="3" id="KW-0851">Voltage-gated channel</keyword>
<keyword evidence="4" id="KW-0630">Potassium</keyword>
<evidence type="ECO:0000256" key="3">
    <source>
        <dbReference type="ARBA" id="ARBA00022882"/>
    </source>
</evidence>
<dbReference type="AlphaFoldDB" id="A0AAQ3XH39"/>
<evidence type="ECO:0000256" key="4">
    <source>
        <dbReference type="ARBA" id="ARBA00022958"/>
    </source>
</evidence>
<dbReference type="SUPFAM" id="SSF51206">
    <property type="entry name" value="cAMP-binding domain-like"/>
    <property type="match status" value="1"/>
</dbReference>
<keyword evidence="1" id="KW-0633">Potassium transport</keyword>
<dbReference type="GO" id="GO:0005249">
    <property type="term" value="F:voltage-gated potassium channel activity"/>
    <property type="evidence" value="ECO:0007669"/>
    <property type="project" value="InterPro"/>
</dbReference>
<name>A0AAQ3XH39_PASNO</name>
<proteinExistence type="predicted"/>
<keyword evidence="3" id="KW-0406">Ion transport</keyword>
<dbReference type="Proteomes" id="UP001341281">
    <property type="component" value="Chromosome 10"/>
</dbReference>
<reference evidence="7 8" key="1">
    <citation type="submission" date="2024-02" db="EMBL/GenBank/DDBJ databases">
        <title>High-quality chromosome-scale genome assembly of Pensacola bahiagrass (Paspalum notatum Flugge var. saurae).</title>
        <authorList>
            <person name="Vega J.M."/>
            <person name="Podio M."/>
            <person name="Orjuela J."/>
            <person name="Siena L.A."/>
            <person name="Pessino S.C."/>
            <person name="Combes M.C."/>
            <person name="Mariac C."/>
            <person name="Albertini E."/>
            <person name="Pupilli F."/>
            <person name="Ortiz J.P.A."/>
            <person name="Leblanc O."/>
        </authorList>
    </citation>
    <scope>NUCLEOTIDE SEQUENCE [LARGE SCALE GENOMIC DNA]</scope>
    <source>
        <strain evidence="7">R1</strain>
        <tissue evidence="7">Leaf</tissue>
    </source>
</reference>
<evidence type="ECO:0000256" key="1">
    <source>
        <dbReference type="ARBA" id="ARBA00022538"/>
    </source>
</evidence>
<dbReference type="PROSITE" id="PS50042">
    <property type="entry name" value="CNMP_BINDING_3"/>
    <property type="match status" value="1"/>
</dbReference>
<dbReference type="GO" id="GO:0034702">
    <property type="term" value="C:monoatomic ion channel complex"/>
    <property type="evidence" value="ECO:0007669"/>
    <property type="project" value="UniProtKB-KW"/>
</dbReference>
<dbReference type="Gene3D" id="2.60.120.10">
    <property type="entry name" value="Jelly Rolls"/>
    <property type="match status" value="1"/>
</dbReference>
<dbReference type="PANTHER" id="PTHR45743">
    <property type="entry name" value="POTASSIUM CHANNEL AKT1"/>
    <property type="match status" value="1"/>
</dbReference>